<evidence type="ECO:0000256" key="2">
    <source>
        <dbReference type="ARBA" id="ARBA00022821"/>
    </source>
</evidence>
<dbReference type="PANTHER" id="PTHR36766">
    <property type="entry name" value="PLANT BROAD-SPECTRUM MILDEW RESISTANCE PROTEIN RPW8"/>
    <property type="match status" value="1"/>
</dbReference>
<sequence>MEAILDITRQIESQNGQDVSNGISSLLNDDNNSLEEERQFVNVNEIHDRASDYEGDEETSMMEKADGESVVKKTETVVEKDDSESVVEKIGTASLKYILGGEGGAVLNVNEIHDSASDCEGDGETSTIEKADGDSVIYKAETVVATVVESVIEKIDGKSVVEKVETVVATVVESVVEKADGVSVVEKAEGESVVEGETVVQKAKDDGESVGRKSGYGIEELKNMAYLTGTLHISKLENAVNAGDAKLNEKKNLDKLVFEWSIRGVHPQGLSDEERLLVDLQPHSNLTELQILNYMGNNFPNWIAGGQLQNLQTLTLNGCTGCKILSFAQIPCLHTLNIKRMPELEKWSDRTCLSLYRLKISCCEKLSELPQHFFNLGVMKIKRCHSLKSLPVTPSLEFLILDDNPVLEDLNEQAMLVITQSDQGHNITEPKPTFSDLLEMKIINCPKLQALPEFFAPQKLEISGCDLLTALTIPHFSRRLQHLALNKCQDGTLVRAIPDTSSMYSLVISNISNLISFTRWPNLPGLKALYISNCKDLVSLSGEGSLISFSSLKLLSIRGCSKLESFPDEGLPTELKCLIIASCTSLKSLGTKGTLKSLNSLKDLQIEDCPSLLSFPEDGLPNSLQHLRIQDCPSLTQQCGTEDVQGPEWTKISHIPDWETDFIRSQNPPKKAHSATWYRPFCCSRGE</sequence>
<evidence type="ECO:0000313" key="5">
    <source>
        <dbReference type="Proteomes" id="UP001168877"/>
    </source>
</evidence>
<gene>
    <name evidence="4" type="ORF">LWI29_005180</name>
</gene>
<name>A0AA39RNG1_ACESA</name>
<reference evidence="4" key="2">
    <citation type="submission" date="2023-06" db="EMBL/GenBank/DDBJ databases">
        <authorList>
            <person name="Swenson N.G."/>
            <person name="Wegrzyn J.L."/>
            <person name="Mcevoy S.L."/>
        </authorList>
    </citation>
    <scope>NUCLEOTIDE SEQUENCE</scope>
    <source>
        <strain evidence="4">NS2018</strain>
        <tissue evidence="4">Leaf</tissue>
    </source>
</reference>
<dbReference type="Pfam" id="PF25019">
    <property type="entry name" value="LRR_R13L1-DRL21"/>
    <property type="match status" value="1"/>
</dbReference>
<accession>A0AA39RNG1</accession>
<keyword evidence="1" id="KW-0433">Leucine-rich repeat</keyword>
<dbReference type="InterPro" id="IPR032675">
    <property type="entry name" value="LRR_dom_sf"/>
</dbReference>
<protein>
    <recommendedName>
        <fullName evidence="3">R13L1/DRL21-like LRR repeat region domain-containing protein</fullName>
    </recommendedName>
</protein>
<dbReference type="AlphaFoldDB" id="A0AA39RNG1"/>
<dbReference type="PANTHER" id="PTHR36766:SF40">
    <property type="entry name" value="DISEASE RESISTANCE PROTEIN RGA3"/>
    <property type="match status" value="1"/>
</dbReference>
<dbReference type="EMBL" id="JAUESC010000386">
    <property type="protein sequence ID" value="KAK0575685.1"/>
    <property type="molecule type" value="Genomic_DNA"/>
</dbReference>
<organism evidence="4 5">
    <name type="scientific">Acer saccharum</name>
    <name type="common">Sugar maple</name>
    <dbReference type="NCBI Taxonomy" id="4024"/>
    <lineage>
        <taxon>Eukaryota</taxon>
        <taxon>Viridiplantae</taxon>
        <taxon>Streptophyta</taxon>
        <taxon>Embryophyta</taxon>
        <taxon>Tracheophyta</taxon>
        <taxon>Spermatophyta</taxon>
        <taxon>Magnoliopsida</taxon>
        <taxon>eudicotyledons</taxon>
        <taxon>Gunneridae</taxon>
        <taxon>Pentapetalae</taxon>
        <taxon>rosids</taxon>
        <taxon>malvids</taxon>
        <taxon>Sapindales</taxon>
        <taxon>Sapindaceae</taxon>
        <taxon>Hippocastanoideae</taxon>
        <taxon>Acereae</taxon>
        <taxon>Acer</taxon>
    </lineage>
</organism>
<dbReference type="Proteomes" id="UP001168877">
    <property type="component" value="Unassembled WGS sequence"/>
</dbReference>
<feature type="domain" description="R13L1/DRL21-like LRR repeat region" evidence="3">
    <location>
        <begin position="218"/>
        <end position="341"/>
    </location>
</feature>
<keyword evidence="5" id="KW-1185">Reference proteome</keyword>
<dbReference type="InterPro" id="IPR056789">
    <property type="entry name" value="LRR_R13L1-DRL21"/>
</dbReference>
<evidence type="ECO:0000313" key="4">
    <source>
        <dbReference type="EMBL" id="KAK0575685.1"/>
    </source>
</evidence>
<dbReference type="SUPFAM" id="SSF52058">
    <property type="entry name" value="L domain-like"/>
    <property type="match status" value="2"/>
</dbReference>
<keyword evidence="2" id="KW-0611">Plant defense</keyword>
<reference evidence="4" key="1">
    <citation type="journal article" date="2022" name="Plant J.">
        <title>Strategies of tolerance reflected in two North American maple genomes.</title>
        <authorList>
            <person name="McEvoy S.L."/>
            <person name="Sezen U.U."/>
            <person name="Trouern-Trend A."/>
            <person name="McMahon S.M."/>
            <person name="Schaberg P.G."/>
            <person name="Yang J."/>
            <person name="Wegrzyn J.L."/>
            <person name="Swenson N.G."/>
        </authorList>
    </citation>
    <scope>NUCLEOTIDE SEQUENCE</scope>
    <source>
        <strain evidence="4">NS2018</strain>
    </source>
</reference>
<dbReference type="GO" id="GO:0006952">
    <property type="term" value="P:defense response"/>
    <property type="evidence" value="ECO:0007669"/>
    <property type="project" value="UniProtKB-KW"/>
</dbReference>
<proteinExistence type="predicted"/>
<evidence type="ECO:0000256" key="1">
    <source>
        <dbReference type="ARBA" id="ARBA00022614"/>
    </source>
</evidence>
<comment type="caution">
    <text evidence="4">The sequence shown here is derived from an EMBL/GenBank/DDBJ whole genome shotgun (WGS) entry which is preliminary data.</text>
</comment>
<evidence type="ECO:0000259" key="3">
    <source>
        <dbReference type="Pfam" id="PF25019"/>
    </source>
</evidence>
<dbReference type="Gene3D" id="3.80.10.10">
    <property type="entry name" value="Ribonuclease Inhibitor"/>
    <property type="match status" value="2"/>
</dbReference>